<dbReference type="InterPro" id="IPR041426">
    <property type="entry name" value="Mos1_HTH"/>
</dbReference>
<comment type="caution">
    <text evidence="2">The sequence shown here is derived from an EMBL/GenBank/DDBJ whole genome shotgun (WGS) entry which is preliminary data.</text>
</comment>
<evidence type="ECO:0000313" key="2">
    <source>
        <dbReference type="EMBL" id="PNF42618.1"/>
    </source>
</evidence>
<organism evidence="2 3">
    <name type="scientific">Cryptotermes secundus</name>
    <dbReference type="NCBI Taxonomy" id="105785"/>
    <lineage>
        <taxon>Eukaryota</taxon>
        <taxon>Metazoa</taxon>
        <taxon>Ecdysozoa</taxon>
        <taxon>Arthropoda</taxon>
        <taxon>Hexapoda</taxon>
        <taxon>Insecta</taxon>
        <taxon>Pterygota</taxon>
        <taxon>Neoptera</taxon>
        <taxon>Polyneoptera</taxon>
        <taxon>Dictyoptera</taxon>
        <taxon>Blattodea</taxon>
        <taxon>Blattoidea</taxon>
        <taxon>Termitoidae</taxon>
        <taxon>Kalotermitidae</taxon>
        <taxon>Cryptotermitinae</taxon>
        <taxon>Cryptotermes</taxon>
    </lineage>
</organism>
<dbReference type="Proteomes" id="UP000235965">
    <property type="component" value="Unassembled WGS sequence"/>
</dbReference>
<dbReference type="EMBL" id="NEVH01002140">
    <property type="protein sequence ID" value="PNF42618.1"/>
    <property type="molecule type" value="Genomic_DNA"/>
</dbReference>
<evidence type="ECO:0000259" key="1">
    <source>
        <dbReference type="Pfam" id="PF17906"/>
    </source>
</evidence>
<dbReference type="InterPro" id="IPR052709">
    <property type="entry name" value="Transposase-MT_Hybrid"/>
</dbReference>
<keyword evidence="3" id="KW-1185">Reference proteome</keyword>
<sequence length="243" mass="28192">MATISLQEQRIIIRFLHLRGATPIVIHRQLSEACGDGVMNVKNMRSWVRQFKEGLKSFDNEPKQSRPRTSRSDNMVERVEKVVLEDRRLSVENIASKVSISVGSVHRILHEDLRMRKVSSRWVPRMLADDHKAVRMTAARVLFHQDNALAHRAYTTQQFLHENNLEMVSHAPYSPDLAPSDFWLFPTMKDTLRDRTFTSRAAIASAIFQWSKQTPTEAFAAAMESWRRRCEKCVRLQGDYVEK</sequence>
<gene>
    <name evidence="2" type="ORF">B7P43_G01292</name>
</gene>
<proteinExistence type="predicted"/>
<dbReference type="STRING" id="105785.A0A2J7RP72"/>
<dbReference type="OrthoDB" id="10065579at2759"/>
<accession>A0A2J7RP72</accession>
<evidence type="ECO:0000313" key="3">
    <source>
        <dbReference type="Proteomes" id="UP000235965"/>
    </source>
</evidence>
<dbReference type="PANTHER" id="PTHR46060">
    <property type="entry name" value="MARINER MOS1 TRANSPOSASE-LIKE PROTEIN"/>
    <property type="match status" value="1"/>
</dbReference>
<feature type="domain" description="Mos1 transposase HTH" evidence="1">
    <location>
        <begin position="10"/>
        <end position="54"/>
    </location>
</feature>
<dbReference type="InParanoid" id="A0A2J7RP72"/>
<dbReference type="InterPro" id="IPR036397">
    <property type="entry name" value="RNaseH_sf"/>
</dbReference>
<name>A0A2J7RP72_9NEOP</name>
<dbReference type="GO" id="GO:0003676">
    <property type="term" value="F:nucleic acid binding"/>
    <property type="evidence" value="ECO:0007669"/>
    <property type="project" value="InterPro"/>
</dbReference>
<reference evidence="2 3" key="1">
    <citation type="submission" date="2017-12" db="EMBL/GenBank/DDBJ databases">
        <title>Hemimetabolous genomes reveal molecular basis of termite eusociality.</title>
        <authorList>
            <person name="Harrison M.C."/>
            <person name="Jongepier E."/>
            <person name="Robertson H.M."/>
            <person name="Arning N."/>
            <person name="Bitard-Feildel T."/>
            <person name="Chao H."/>
            <person name="Childers C.P."/>
            <person name="Dinh H."/>
            <person name="Doddapaneni H."/>
            <person name="Dugan S."/>
            <person name="Gowin J."/>
            <person name="Greiner C."/>
            <person name="Han Y."/>
            <person name="Hu H."/>
            <person name="Hughes D.S.T."/>
            <person name="Huylmans A.-K."/>
            <person name="Kemena C."/>
            <person name="Kremer L.P.M."/>
            <person name="Lee S.L."/>
            <person name="Lopez-Ezquerra A."/>
            <person name="Mallet L."/>
            <person name="Monroy-Kuhn J.M."/>
            <person name="Moser A."/>
            <person name="Murali S.C."/>
            <person name="Muzny D.M."/>
            <person name="Otani S."/>
            <person name="Piulachs M.-D."/>
            <person name="Poelchau M."/>
            <person name="Qu J."/>
            <person name="Schaub F."/>
            <person name="Wada-Katsumata A."/>
            <person name="Worley K.C."/>
            <person name="Xie Q."/>
            <person name="Ylla G."/>
            <person name="Poulsen M."/>
            <person name="Gibbs R.A."/>
            <person name="Schal C."/>
            <person name="Richards S."/>
            <person name="Belles X."/>
            <person name="Korb J."/>
            <person name="Bornberg-Bauer E."/>
        </authorList>
    </citation>
    <scope>NUCLEOTIDE SEQUENCE [LARGE SCALE GENOMIC DNA]</scope>
    <source>
        <tissue evidence="2">Whole body</tissue>
    </source>
</reference>
<dbReference type="PANTHER" id="PTHR46060:SF1">
    <property type="entry name" value="MARINER MOS1 TRANSPOSASE-LIKE PROTEIN"/>
    <property type="match status" value="1"/>
</dbReference>
<protein>
    <recommendedName>
        <fullName evidence="1">Mos1 transposase HTH domain-containing protein</fullName>
    </recommendedName>
</protein>
<dbReference type="AlphaFoldDB" id="A0A2J7RP72"/>
<dbReference type="Gene3D" id="3.30.420.10">
    <property type="entry name" value="Ribonuclease H-like superfamily/Ribonuclease H"/>
    <property type="match status" value="1"/>
</dbReference>
<dbReference type="Pfam" id="PF17906">
    <property type="entry name" value="HTH_48"/>
    <property type="match status" value="1"/>
</dbReference>